<evidence type="ECO:0000313" key="3">
    <source>
        <dbReference type="EMBL" id="CAK4030016.1"/>
    </source>
</evidence>
<sequence length="290" mass="29397">MKAYTAIFLAASASLLNAQDLGDQTAQYIQQVCLPNNATGYPDLNAPCNAIQAIFAECTFGPSSLADFLSEEASANSGNSDGSDDYAGDVDDGKYPMQSNATQRTCICESQWFALTNACLACYQKHGLPAEDDLSPKQVSSISSAYCAASATPTLGFAYFIYQYAPGVTGTSLPASSTATPSSFSDPLGNRTEVSLYYTPSVTGSAAWAIAEATGTSSGLATFTTTRTSNGQIVATATNGGGSNGAATGAASSTTRNANSTTTTAPNSAHTHGAAVVAGLIGVAGLLAML</sequence>
<keyword evidence="4" id="KW-1185">Reference proteome</keyword>
<dbReference type="EMBL" id="CAVMBE010000034">
    <property type="protein sequence ID" value="CAK4030016.1"/>
    <property type="molecule type" value="Genomic_DNA"/>
</dbReference>
<keyword evidence="2" id="KW-0732">Signal</keyword>
<proteinExistence type="predicted"/>
<dbReference type="AlphaFoldDB" id="A0AAI8Z084"/>
<name>A0AAI8Z084_9PEZI</name>
<evidence type="ECO:0000313" key="4">
    <source>
        <dbReference type="Proteomes" id="UP001296104"/>
    </source>
</evidence>
<accession>A0AAI8Z084</accession>
<protein>
    <submittedName>
        <fullName evidence="3">Uncharacterized protein</fullName>
    </submittedName>
</protein>
<dbReference type="Proteomes" id="UP001296104">
    <property type="component" value="Unassembled WGS sequence"/>
</dbReference>
<evidence type="ECO:0000256" key="2">
    <source>
        <dbReference type="SAM" id="SignalP"/>
    </source>
</evidence>
<feature type="region of interest" description="Disordered" evidence="1">
    <location>
        <begin position="237"/>
        <end position="268"/>
    </location>
</feature>
<feature type="region of interest" description="Disordered" evidence="1">
    <location>
        <begin position="75"/>
        <end position="94"/>
    </location>
</feature>
<reference evidence="3" key="1">
    <citation type="submission" date="2023-11" db="EMBL/GenBank/DDBJ databases">
        <authorList>
            <person name="Alioto T."/>
            <person name="Alioto T."/>
            <person name="Gomez Garrido J."/>
        </authorList>
    </citation>
    <scope>NUCLEOTIDE SEQUENCE</scope>
</reference>
<gene>
    <name evidence="3" type="ORF">LECACI_7A005368</name>
</gene>
<feature type="signal peptide" evidence="2">
    <location>
        <begin position="1"/>
        <end position="18"/>
    </location>
</feature>
<feature type="compositionally biased region" description="Low complexity" evidence="1">
    <location>
        <begin position="245"/>
        <end position="268"/>
    </location>
</feature>
<feature type="chain" id="PRO_5042593775" evidence="2">
    <location>
        <begin position="19"/>
        <end position="290"/>
    </location>
</feature>
<comment type="caution">
    <text evidence="3">The sequence shown here is derived from an EMBL/GenBank/DDBJ whole genome shotgun (WGS) entry which is preliminary data.</text>
</comment>
<organism evidence="3 4">
    <name type="scientific">Lecanosticta acicola</name>
    <dbReference type="NCBI Taxonomy" id="111012"/>
    <lineage>
        <taxon>Eukaryota</taxon>
        <taxon>Fungi</taxon>
        <taxon>Dikarya</taxon>
        <taxon>Ascomycota</taxon>
        <taxon>Pezizomycotina</taxon>
        <taxon>Dothideomycetes</taxon>
        <taxon>Dothideomycetidae</taxon>
        <taxon>Mycosphaerellales</taxon>
        <taxon>Mycosphaerellaceae</taxon>
        <taxon>Lecanosticta</taxon>
    </lineage>
</organism>
<evidence type="ECO:0000256" key="1">
    <source>
        <dbReference type="SAM" id="MobiDB-lite"/>
    </source>
</evidence>